<comment type="caution">
    <text evidence="1">The sequence shown here is derived from an EMBL/GenBank/DDBJ whole genome shotgun (WGS) entry which is preliminary data.</text>
</comment>
<dbReference type="EMBL" id="MHCJ01000003">
    <property type="protein sequence ID" value="OGY18698.1"/>
    <property type="molecule type" value="Genomic_DNA"/>
</dbReference>
<organism evidence="1 2">
    <name type="scientific">Candidatus Chisholmbacteria bacterium RIFCSPHIGHO2_01_FULL_52_32</name>
    <dbReference type="NCBI Taxonomy" id="1797591"/>
    <lineage>
        <taxon>Bacteria</taxon>
        <taxon>Candidatus Chisholmiibacteriota</taxon>
    </lineage>
</organism>
<name>A0A1G1VTG7_9BACT</name>
<dbReference type="AlphaFoldDB" id="A0A1G1VTG7"/>
<accession>A0A1G1VTG7</accession>
<reference evidence="1 2" key="1">
    <citation type="journal article" date="2016" name="Nat. Commun.">
        <title>Thousands of microbial genomes shed light on interconnected biogeochemical processes in an aquifer system.</title>
        <authorList>
            <person name="Anantharaman K."/>
            <person name="Brown C.T."/>
            <person name="Hug L.A."/>
            <person name="Sharon I."/>
            <person name="Castelle C.J."/>
            <person name="Probst A.J."/>
            <person name="Thomas B.C."/>
            <person name="Singh A."/>
            <person name="Wilkins M.J."/>
            <person name="Karaoz U."/>
            <person name="Brodie E.L."/>
            <person name="Williams K.H."/>
            <person name="Hubbard S.S."/>
            <person name="Banfield J.F."/>
        </authorList>
    </citation>
    <scope>NUCLEOTIDE SEQUENCE [LARGE SCALE GENOMIC DNA]</scope>
</reference>
<gene>
    <name evidence="1" type="ORF">A2786_04350</name>
</gene>
<evidence type="ECO:0000313" key="1">
    <source>
        <dbReference type="EMBL" id="OGY18698.1"/>
    </source>
</evidence>
<evidence type="ECO:0000313" key="2">
    <source>
        <dbReference type="Proteomes" id="UP000179233"/>
    </source>
</evidence>
<protein>
    <submittedName>
        <fullName evidence="1">Uncharacterized protein</fullName>
    </submittedName>
</protein>
<proteinExistence type="predicted"/>
<dbReference type="Proteomes" id="UP000179233">
    <property type="component" value="Unassembled WGS sequence"/>
</dbReference>
<sequence length="264" mass="29899">MPSKENHVYTVGDGIPPLSKAEVLGLWGDLQERKREFTEIIPRDRNFFIECGQTANGTSIALLSITDRAWTSLNRLLADRYGFAEGSVFLCDAGAQKVFYPPRELPYRGAILNLLHEIAHTHQEGTKYTFHSSVIDTALDYAYETLFMMGNPDLAAQVLSGKLSREAVMRKKTIDTRHQLKTQWEREAWEHALHMTKALQKDGYNVLAGFQTTDEIARHIGLALLEHDVTRQAHKLISSGGRPLQGDERMYLREEQTARIFGNA</sequence>